<sequence>MRRRWLQLASRLPLTPPPAAAPSELEGRMRRRWLQLAREDWVGVISSPAAHRHKAGCWFVMLTYTVRSLKNLRIFE</sequence>
<dbReference type="Gramene" id="TVU06995">
    <property type="protein sequence ID" value="TVU06995"/>
    <property type="gene ID" value="EJB05_47033"/>
</dbReference>
<name>A0A5J9T6M2_9POAL</name>
<keyword evidence="2" id="KW-1185">Reference proteome</keyword>
<gene>
    <name evidence="1" type="ORF">EJB05_47033</name>
</gene>
<evidence type="ECO:0000313" key="2">
    <source>
        <dbReference type="Proteomes" id="UP000324897"/>
    </source>
</evidence>
<accession>A0A5J9T6M2</accession>
<evidence type="ECO:0000313" key="1">
    <source>
        <dbReference type="EMBL" id="TVU06995.1"/>
    </source>
</evidence>
<organism evidence="1 2">
    <name type="scientific">Eragrostis curvula</name>
    <name type="common">weeping love grass</name>
    <dbReference type="NCBI Taxonomy" id="38414"/>
    <lineage>
        <taxon>Eukaryota</taxon>
        <taxon>Viridiplantae</taxon>
        <taxon>Streptophyta</taxon>
        <taxon>Embryophyta</taxon>
        <taxon>Tracheophyta</taxon>
        <taxon>Spermatophyta</taxon>
        <taxon>Magnoliopsida</taxon>
        <taxon>Liliopsida</taxon>
        <taxon>Poales</taxon>
        <taxon>Poaceae</taxon>
        <taxon>PACMAD clade</taxon>
        <taxon>Chloridoideae</taxon>
        <taxon>Eragrostideae</taxon>
        <taxon>Eragrostidinae</taxon>
        <taxon>Eragrostis</taxon>
    </lineage>
</organism>
<comment type="caution">
    <text evidence="1">The sequence shown here is derived from an EMBL/GenBank/DDBJ whole genome shotgun (WGS) entry which is preliminary data.</text>
</comment>
<dbReference type="AlphaFoldDB" id="A0A5J9T6M2"/>
<dbReference type="EMBL" id="RWGY01000045">
    <property type="protein sequence ID" value="TVU06995.1"/>
    <property type="molecule type" value="Genomic_DNA"/>
</dbReference>
<dbReference type="Proteomes" id="UP000324897">
    <property type="component" value="Unassembled WGS sequence"/>
</dbReference>
<protein>
    <submittedName>
        <fullName evidence="1">Uncharacterized protein</fullName>
    </submittedName>
</protein>
<proteinExistence type="predicted"/>
<reference evidence="1 2" key="1">
    <citation type="journal article" date="2019" name="Sci. Rep.">
        <title>A high-quality genome of Eragrostis curvula grass provides insights into Poaceae evolution and supports new strategies to enhance forage quality.</title>
        <authorList>
            <person name="Carballo J."/>
            <person name="Santos B.A.C.M."/>
            <person name="Zappacosta D."/>
            <person name="Garbus I."/>
            <person name="Selva J.P."/>
            <person name="Gallo C.A."/>
            <person name="Diaz A."/>
            <person name="Albertini E."/>
            <person name="Caccamo M."/>
            <person name="Echenique V."/>
        </authorList>
    </citation>
    <scope>NUCLEOTIDE SEQUENCE [LARGE SCALE GENOMIC DNA]</scope>
    <source>
        <strain evidence="2">cv. Victoria</strain>
        <tissue evidence="1">Leaf</tissue>
    </source>
</reference>